<dbReference type="RefSeq" id="XP_056539919.1">
    <property type="nucleotide sequence ID" value="XM_056690154.1"/>
</dbReference>
<protein>
    <submittedName>
        <fullName evidence="2">Uncharacterized protein</fullName>
    </submittedName>
</protein>
<comment type="caution">
    <text evidence="2">The sequence shown here is derived from an EMBL/GenBank/DDBJ whole genome shotgun (WGS) entry which is preliminary data.</text>
</comment>
<evidence type="ECO:0000313" key="3">
    <source>
        <dbReference type="Proteomes" id="UP001149163"/>
    </source>
</evidence>
<dbReference type="Proteomes" id="UP001149163">
    <property type="component" value="Unassembled WGS sequence"/>
</dbReference>
<reference evidence="2" key="1">
    <citation type="submission" date="2022-11" db="EMBL/GenBank/DDBJ databases">
        <authorList>
            <person name="Petersen C."/>
        </authorList>
    </citation>
    <scope>NUCLEOTIDE SEQUENCE</scope>
    <source>
        <strain evidence="2">IBT 26290</strain>
    </source>
</reference>
<organism evidence="2 3">
    <name type="scientific">Penicillium canariense</name>
    <dbReference type="NCBI Taxonomy" id="189055"/>
    <lineage>
        <taxon>Eukaryota</taxon>
        <taxon>Fungi</taxon>
        <taxon>Dikarya</taxon>
        <taxon>Ascomycota</taxon>
        <taxon>Pezizomycotina</taxon>
        <taxon>Eurotiomycetes</taxon>
        <taxon>Eurotiomycetidae</taxon>
        <taxon>Eurotiales</taxon>
        <taxon>Aspergillaceae</taxon>
        <taxon>Penicillium</taxon>
    </lineage>
</organism>
<gene>
    <name evidence="2" type="ORF">N7482_008030</name>
</gene>
<sequence length="73" mass="7579">MNRGALTIGISRVDPIAAQSDHRSGPETGPPVRAGVPSPPLQQHHDKQTDFGSTPAGNGRGHADGDWMNSLVG</sequence>
<evidence type="ECO:0000256" key="1">
    <source>
        <dbReference type="SAM" id="MobiDB-lite"/>
    </source>
</evidence>
<name>A0A9W9HVH2_9EURO</name>
<proteinExistence type="predicted"/>
<evidence type="ECO:0000313" key="2">
    <source>
        <dbReference type="EMBL" id="KAJ5156930.1"/>
    </source>
</evidence>
<reference evidence="2" key="2">
    <citation type="journal article" date="2023" name="IMA Fungus">
        <title>Comparative genomic study of the Penicillium genus elucidates a diverse pangenome and 15 lateral gene transfer events.</title>
        <authorList>
            <person name="Petersen C."/>
            <person name="Sorensen T."/>
            <person name="Nielsen M.R."/>
            <person name="Sondergaard T.E."/>
            <person name="Sorensen J.L."/>
            <person name="Fitzpatrick D.A."/>
            <person name="Frisvad J.C."/>
            <person name="Nielsen K.L."/>
        </authorList>
    </citation>
    <scope>NUCLEOTIDE SEQUENCE</scope>
    <source>
        <strain evidence="2">IBT 26290</strain>
    </source>
</reference>
<dbReference type="GeneID" id="81429330"/>
<feature type="region of interest" description="Disordered" evidence="1">
    <location>
        <begin position="1"/>
        <end position="73"/>
    </location>
</feature>
<accession>A0A9W9HVH2</accession>
<dbReference type="EMBL" id="JAPQKN010000006">
    <property type="protein sequence ID" value="KAJ5156930.1"/>
    <property type="molecule type" value="Genomic_DNA"/>
</dbReference>
<dbReference type="AlphaFoldDB" id="A0A9W9HVH2"/>
<keyword evidence="3" id="KW-1185">Reference proteome</keyword>